<evidence type="ECO:0000256" key="1">
    <source>
        <dbReference type="ARBA" id="ARBA00004168"/>
    </source>
</evidence>
<reference evidence="9 10" key="1">
    <citation type="submission" date="2016-05" db="EMBL/GenBank/DDBJ databases">
        <title>Paenibacillus oryzae. sp. nov., isolated from the rice root.</title>
        <authorList>
            <person name="Zhang J."/>
            <person name="Zhang X."/>
        </authorList>
    </citation>
    <scope>NUCLEOTIDE SEQUENCE [LARGE SCALE GENOMIC DNA]</scope>
    <source>
        <strain evidence="9 10">1DrF-4</strain>
    </source>
</reference>
<dbReference type="Gene3D" id="2.60.40.3440">
    <property type="match status" value="1"/>
</dbReference>
<sequence length="2093" mass="226847">MRASRLKRGGNPLQRRILHWLGISGAPLGAKDALVRKSIALALTLMMVLQSVQLAGVIQHSSAAGVPVPDSIMKQTLLLNGSRLGSAEEMMAYFASPAAGPKTLAYFDASGAIGGYPNEFETQLGQSQYPFTLLYEWEIDPNIATQGGDYTFNLPASLKLEGDLNGSLGPAGSFTVNQAAKQVTLNFVAQDVADPAELYLSGGLQIETLLEETTVITDNELIIEIPVNASNTVTINLPVKWTGSSPNITKNLDNTNGVGNSGLDRLVNTSKVFWTMDVNTKLSTITKPVIVDTLPDELEFVSLEIYPLTVNLQGNITQGAAALDPATDYTVNYVPSAPGVPGTITIELVGPGHQPTSKAYRIFVATDVKGTADITQDGKQLTNKVALLDDAAEIASSSAQVTVKRGPLTKKTKGNYSSDTNGAGNNHTVNWTLEYNFGQIQMDDPVITDILPVGHELVPGSLTVTKVEVADNGTAADPKVPIVQGAGADQFSLQEIPASAGNDRTEANKFELTLNGTIASAYVIQYQTRSKDSVPVTENNNKTNTFSSSFDPTKSSSESHSYVQRVIDKSGQLTNYASKKISWRIDLNNNNYWFKGSASEPLKLVDTFNRLGLSLDAGSLVITDRSGTQLTEGTQYTVTPTHDSESRETGFIITFDNSYSFNQKHTVTYTTTFDYELYSSSNPWNPTSNHTFQNTGQFLWEQIVDKATGTTELQGKGSQSDSDTIKPNDYTLHNGYKNGSYDATTKEITWNVLFNYHNETVDSARLVDILQSGQEYVDGSLVIKEMNLAANGNLSEGAPVLTGYTPAYVPGSGSTSGQLQIDFTAPINGPHLVTFKTTLKGKLVPKTVHNTATFSSSNSLHKATLSASVSPSFGDTFVDKRISQPEGSSGWRLAEWTIWMNPSLSQLSEIKLVDRPDQFQTLIPESFMLYEAVPNKANPNASGAPQNGDFTLTPVDTDDYRLTFDQNPADPNRSMFTLELLNPQTTEKAYKLVYRTLLAENVGGNTTNSYEFSAKERTVTSTQAQERHSFIKSSADGFSFPGSTNYRGSVTLKKVAADKQDELLSGAEFTLRAKQGSYSVDLTTDNTGTITFTNVPFGQYELIEKTAPAGYKLDLTPIDVVINSKTNVEVTAENVIGSGRIGDYVWWDKNRNGLQDADEDGVAGITVKLFKDGDPDTAIATTTTDNDGKYLFDDLEPGDYYVQFQWPQDYELTKNVSGSPGTDSNPLDSNRKTDKITIDRSNNFEDLTIDLGLVPRGAIGDYVWLDWDRNGRQYTHDKEKGLNGIEVVLYKEVGGAAVEVERTTTGNHPVGHDKAGEPGYYWFDQLLGGKYWVEFLLPVSYNRTTAGVGLDNQDSNPTTDEGTTADNRTKYRTGEINIGPAKWIDPTIDFGVVALGKIGDYVWFDSNDNGIQEAGEPGIQGIEVKLYKDNGATRELVDTVQTDLDGKYLFDHLEAGNYYVWFQTPSIYDLAKMESSGSTSDNDSNRIHTSGADKGLTVNPIPIGPSKWEDMTIDLGFTGKGAIGNYVWHDRNWNGIQDEGPEHGINGVKVSLYRDTPTGTPYKTTVTKTDNGRPGYYNFKELPQGTYYVKFEYPEEYDKTVTESDNDAPDGSNWIDSNHITKAIVIGENETPYGWVNPSIDLGLVAKGVIGNYVWLDRNRNGIQDEDASEGLNGITVKLFKNGTTGPAYAETVTANGPDGKPGYYLFDNLASGNYYVQVVFDDNYEVTLAEQGSGAGADELDSNATHANGFTDVIKIGETAPKGWEDLTIDFGLVRKGAIGDYVWIDVNYNGKQDEEDARGMNGVTVKLFDTDKKLIAQTVTADKNGKPGYYLFDHLFAGDYFVQFTTPSGYFATKAGAAGVAADEDSNPILGGYTEVISIGGAAPAVWRDMTIDQGYYFIINPPIFPTPTPSPGTEEPGATPTPGGPTPTPTPGGPTQTETPTPTPAPGTTPAPTPTTGPTPTPVTEKTDEEKPVGGTVKVPSEGTTEIGTPPANGGITITPDGKWTYTPKPGFTGKDKFSVIVVDKDGNEEEIWFEIDVDPIPEGGIDSSPDGVTKLPKTGQESYLLFYLLGSILIGGGIALRLAKKRKTS</sequence>
<evidence type="ECO:0000256" key="3">
    <source>
        <dbReference type="ARBA" id="ARBA00022525"/>
    </source>
</evidence>
<feature type="region of interest" description="Disordered" evidence="6">
    <location>
        <begin position="1213"/>
        <end position="1234"/>
    </location>
</feature>
<dbReference type="STRING" id="1844972.A7K91_06060"/>
<comment type="caution">
    <text evidence="9">The sequence shown here is derived from an EMBL/GenBank/DDBJ whole genome shotgun (WGS) entry which is preliminary data.</text>
</comment>
<organism evidence="9 10">
    <name type="scientific">Paenibacillus oryzae</name>
    <dbReference type="NCBI Taxonomy" id="1844972"/>
    <lineage>
        <taxon>Bacteria</taxon>
        <taxon>Bacillati</taxon>
        <taxon>Bacillota</taxon>
        <taxon>Bacilli</taxon>
        <taxon>Bacillales</taxon>
        <taxon>Paenibacillaceae</taxon>
        <taxon>Paenibacillus</taxon>
    </lineage>
</organism>
<evidence type="ECO:0000256" key="5">
    <source>
        <dbReference type="ARBA" id="ARBA00023088"/>
    </source>
</evidence>
<comment type="subcellular location">
    <subcellularLocation>
        <location evidence="1">Secreted</location>
        <location evidence="1">Cell wall</location>
        <topology evidence="1">Peptidoglycan-anchor</topology>
    </subcellularLocation>
</comment>
<gene>
    <name evidence="9" type="ORF">A7K91_06060</name>
</gene>
<keyword evidence="7" id="KW-0812">Transmembrane</keyword>
<dbReference type="EMBL" id="LYPA01000071">
    <property type="protein sequence ID" value="OBR63517.1"/>
    <property type="molecule type" value="Genomic_DNA"/>
</dbReference>
<dbReference type="SUPFAM" id="SSF49478">
    <property type="entry name" value="Cna protein B-type domain"/>
    <property type="match status" value="1"/>
</dbReference>
<keyword evidence="7" id="KW-0472">Membrane</keyword>
<dbReference type="NCBIfam" id="TIGR01167">
    <property type="entry name" value="LPXTG_anchor"/>
    <property type="match status" value="1"/>
</dbReference>
<keyword evidence="3" id="KW-0964">Secreted</keyword>
<dbReference type="GO" id="GO:0005518">
    <property type="term" value="F:collagen binding"/>
    <property type="evidence" value="ECO:0007669"/>
    <property type="project" value="InterPro"/>
</dbReference>
<keyword evidence="10" id="KW-1185">Reference proteome</keyword>
<dbReference type="InterPro" id="IPR051417">
    <property type="entry name" value="SDr/BOS_complex"/>
</dbReference>
<feature type="region of interest" description="Disordered" evidence="6">
    <location>
        <begin position="1473"/>
        <end position="1498"/>
    </location>
</feature>
<dbReference type="RefSeq" id="WP_068685918.1">
    <property type="nucleotide sequence ID" value="NZ_LYPA01000071.1"/>
</dbReference>
<evidence type="ECO:0000313" key="10">
    <source>
        <dbReference type="Proteomes" id="UP000092024"/>
    </source>
</evidence>
<evidence type="ECO:0000256" key="4">
    <source>
        <dbReference type="ARBA" id="ARBA00022729"/>
    </source>
</evidence>
<feature type="region of interest" description="Disordered" evidence="6">
    <location>
        <begin position="1909"/>
        <end position="2001"/>
    </location>
</feature>
<keyword evidence="7" id="KW-1133">Transmembrane helix</keyword>
<dbReference type="Pfam" id="PF17963">
    <property type="entry name" value="Big_9"/>
    <property type="match status" value="1"/>
</dbReference>
<feature type="compositionally biased region" description="Low complexity" evidence="6">
    <location>
        <begin position="1914"/>
        <end position="1924"/>
    </location>
</feature>
<dbReference type="InterPro" id="IPR019931">
    <property type="entry name" value="LPXTG_anchor"/>
</dbReference>
<feature type="compositionally biased region" description="Polar residues" evidence="6">
    <location>
        <begin position="1214"/>
        <end position="1228"/>
    </location>
</feature>
<feature type="transmembrane region" description="Helical" evidence="7">
    <location>
        <begin position="2068"/>
        <end position="2087"/>
    </location>
</feature>
<keyword evidence="2" id="KW-0134">Cell wall</keyword>
<dbReference type="Pfam" id="PF05737">
    <property type="entry name" value="Collagen_bind"/>
    <property type="match status" value="2"/>
</dbReference>
<dbReference type="Gene3D" id="2.60.40.740">
    <property type="match status" value="5"/>
</dbReference>
<dbReference type="Gene3D" id="2.60.40.10">
    <property type="entry name" value="Immunoglobulins"/>
    <property type="match status" value="7"/>
</dbReference>
<dbReference type="InterPro" id="IPR008456">
    <property type="entry name" value="Collagen-bd_dom"/>
</dbReference>
<dbReference type="InterPro" id="IPR008966">
    <property type="entry name" value="Adhesion_dom_sf"/>
</dbReference>
<evidence type="ECO:0000313" key="9">
    <source>
        <dbReference type="EMBL" id="OBR63517.1"/>
    </source>
</evidence>
<protein>
    <recommendedName>
        <fullName evidence="8">Gram-positive cocci surface proteins LPxTG domain-containing protein</fullName>
    </recommendedName>
</protein>
<keyword evidence="4" id="KW-0732">Signal</keyword>
<feature type="region of interest" description="Disordered" evidence="6">
    <location>
        <begin position="534"/>
        <end position="554"/>
    </location>
</feature>
<keyword evidence="5" id="KW-0572">Peptidoglycan-anchor</keyword>
<feature type="domain" description="Gram-positive cocci surface proteins LPxTG" evidence="8">
    <location>
        <begin position="2059"/>
        <end position="2093"/>
    </location>
</feature>
<evidence type="ECO:0000256" key="7">
    <source>
        <dbReference type="SAM" id="Phobius"/>
    </source>
</evidence>
<proteinExistence type="predicted"/>
<dbReference type="InterPro" id="IPR041033">
    <property type="entry name" value="SpaA_PFL_dom_1"/>
</dbReference>
<evidence type="ECO:0000256" key="2">
    <source>
        <dbReference type="ARBA" id="ARBA00022512"/>
    </source>
</evidence>
<dbReference type="PANTHER" id="PTHR23303:SF15">
    <property type="entry name" value="COLOSSIN-A"/>
    <property type="match status" value="1"/>
</dbReference>
<dbReference type="InterPro" id="IPR013783">
    <property type="entry name" value="Ig-like_fold"/>
</dbReference>
<feature type="compositionally biased region" description="Pro residues" evidence="6">
    <location>
        <begin position="1944"/>
        <end position="1964"/>
    </location>
</feature>
<dbReference type="SUPFAM" id="SSF117074">
    <property type="entry name" value="Hypothetical protein PA1324"/>
    <property type="match status" value="6"/>
</dbReference>
<name>A0A1A5YD65_9BACL</name>
<dbReference type="PANTHER" id="PTHR23303">
    <property type="entry name" value="CARBOXYPEPTIDASE REGULATORY REGION-CONTAINING"/>
    <property type="match status" value="1"/>
</dbReference>
<dbReference type="PROSITE" id="PS50847">
    <property type="entry name" value="GRAM_POS_ANCHORING"/>
    <property type="match status" value="1"/>
</dbReference>
<dbReference type="InterPro" id="IPR033764">
    <property type="entry name" value="Sdr_B"/>
</dbReference>
<evidence type="ECO:0000256" key="6">
    <source>
        <dbReference type="SAM" id="MobiDB-lite"/>
    </source>
</evidence>
<feature type="compositionally biased region" description="Pro residues" evidence="6">
    <location>
        <begin position="1925"/>
        <end position="1935"/>
    </location>
</feature>
<dbReference type="Proteomes" id="UP000092024">
    <property type="component" value="Unassembled WGS sequence"/>
</dbReference>
<dbReference type="Pfam" id="PF00746">
    <property type="entry name" value="Gram_pos_anchor"/>
    <property type="match status" value="1"/>
</dbReference>
<dbReference type="Pfam" id="PF17802">
    <property type="entry name" value="SpaA"/>
    <property type="match status" value="1"/>
</dbReference>
<dbReference type="Pfam" id="PF17210">
    <property type="entry name" value="SdrD_B"/>
    <property type="match status" value="6"/>
</dbReference>
<accession>A0A1A5YD65</accession>
<feature type="compositionally biased region" description="Low complexity" evidence="6">
    <location>
        <begin position="539"/>
        <end position="554"/>
    </location>
</feature>
<evidence type="ECO:0000259" key="8">
    <source>
        <dbReference type="PROSITE" id="PS50847"/>
    </source>
</evidence>
<dbReference type="SUPFAM" id="SSF49401">
    <property type="entry name" value="Bacterial adhesins"/>
    <property type="match status" value="5"/>
</dbReference>